<accession>A0A7V7UFQ7</accession>
<name>A0A7V7UFQ7_9FIRM</name>
<dbReference type="OrthoDB" id="1934714at2"/>
<keyword evidence="2" id="KW-1185">Reference proteome</keyword>
<dbReference type="EMBL" id="WAGX01000005">
    <property type="protein sequence ID" value="KAB1437726.1"/>
    <property type="molecule type" value="Genomic_DNA"/>
</dbReference>
<evidence type="ECO:0000313" key="2">
    <source>
        <dbReference type="Proteomes" id="UP000461768"/>
    </source>
</evidence>
<protein>
    <submittedName>
        <fullName evidence="1">DUF1292 domain-containing protein</fullName>
    </submittedName>
</protein>
<reference evidence="1 2" key="2">
    <citation type="submission" date="2020-02" db="EMBL/GenBank/DDBJ databases">
        <title>Candidatus Galacturonibacter soehngenii shows hetero-acetogenic catabolism of galacturonic acid but lacks a canonical carbon monoxide dehydrogenase/acetyl-CoA synthase complex.</title>
        <authorList>
            <person name="Diender M."/>
            <person name="Stouten G.R."/>
            <person name="Petersen J.F."/>
            <person name="Nielsen P.H."/>
            <person name="Dueholm M.S."/>
            <person name="Pronk J.T."/>
            <person name="Van Loosdrecht M.C.M."/>
        </authorList>
    </citation>
    <scope>NUCLEOTIDE SEQUENCE [LARGE SCALE GENOMIC DNA]</scope>
    <source>
        <strain evidence="1">GalUA</strain>
    </source>
</reference>
<evidence type="ECO:0000313" key="1">
    <source>
        <dbReference type="EMBL" id="KAB1437726.1"/>
    </source>
</evidence>
<dbReference type="Pfam" id="PF06949">
    <property type="entry name" value="DUF1292"/>
    <property type="match status" value="1"/>
</dbReference>
<dbReference type="RefSeq" id="WP_151144261.1">
    <property type="nucleotide sequence ID" value="NZ_WAGX01000005.1"/>
</dbReference>
<organism evidence="1 2">
    <name type="scientific">Candidatus Galacturonatibacter soehngenii</name>
    <dbReference type="NCBI Taxonomy" id="2307010"/>
    <lineage>
        <taxon>Bacteria</taxon>
        <taxon>Bacillati</taxon>
        <taxon>Bacillota</taxon>
        <taxon>Clostridia</taxon>
        <taxon>Lachnospirales</taxon>
        <taxon>Lachnospiraceae</taxon>
        <taxon>Candidatus Galacturonatibacter</taxon>
    </lineage>
</organism>
<dbReference type="InterPro" id="IPR009711">
    <property type="entry name" value="UPF0473"/>
</dbReference>
<gene>
    <name evidence="1" type="ORF">F7O84_08995</name>
</gene>
<comment type="caution">
    <text evidence="1">The sequence shown here is derived from an EMBL/GenBank/DDBJ whole genome shotgun (WGS) entry which is preliminary data.</text>
</comment>
<dbReference type="Proteomes" id="UP000461768">
    <property type="component" value="Unassembled WGS sequence"/>
</dbReference>
<reference evidence="1 2" key="1">
    <citation type="submission" date="2019-09" db="EMBL/GenBank/DDBJ databases">
        <authorList>
            <person name="Valk L.C."/>
        </authorList>
    </citation>
    <scope>NUCLEOTIDE SEQUENCE [LARGE SCALE GENOMIC DNA]</scope>
    <source>
        <strain evidence="1">GalUA</strain>
    </source>
</reference>
<sequence length="84" mass="9895">MEKIKFQFDDDAVDFYVIEETKINGINYILVTEEEEGDADAFILKDLSDVEDEEAIYEMVEEEEELEYVSNIFSEILDDIEIQK</sequence>
<dbReference type="AlphaFoldDB" id="A0A7V7UFQ7"/>
<proteinExistence type="predicted"/>